<dbReference type="Pfam" id="PF04978">
    <property type="entry name" value="MST"/>
    <property type="match status" value="1"/>
</dbReference>
<name>A0ABY5KNU2_9CELL</name>
<dbReference type="RefSeq" id="WP_227577185.1">
    <property type="nucleotide sequence ID" value="NZ_CP101987.1"/>
</dbReference>
<dbReference type="InterPro" id="IPR034660">
    <property type="entry name" value="DinB/YfiT-like"/>
</dbReference>
<dbReference type="EMBL" id="CP101987">
    <property type="protein sequence ID" value="UUI72151.1"/>
    <property type="molecule type" value="Genomic_DNA"/>
</dbReference>
<dbReference type="InterPro" id="IPR007061">
    <property type="entry name" value="MST-like"/>
</dbReference>
<organism evidence="2 3">
    <name type="scientific">Cellulomonas xiejunii</name>
    <dbReference type="NCBI Taxonomy" id="2968083"/>
    <lineage>
        <taxon>Bacteria</taxon>
        <taxon>Bacillati</taxon>
        <taxon>Actinomycetota</taxon>
        <taxon>Actinomycetes</taxon>
        <taxon>Micrococcales</taxon>
        <taxon>Cellulomonadaceae</taxon>
        <taxon>Cellulomonas</taxon>
    </lineage>
</organism>
<dbReference type="SUPFAM" id="SSF109854">
    <property type="entry name" value="DinB/YfiT-like putative metalloenzymes"/>
    <property type="match status" value="1"/>
</dbReference>
<reference evidence="2 3" key="1">
    <citation type="submission" date="2022-07" db="EMBL/GenBank/DDBJ databases">
        <title>Novel species in genus cellulomonas.</title>
        <authorList>
            <person name="Ye L."/>
        </authorList>
    </citation>
    <scope>NUCLEOTIDE SEQUENCE [LARGE SCALE GENOMIC DNA]</scope>
    <source>
        <strain evidence="3">zg-B89</strain>
    </source>
</reference>
<evidence type="ECO:0000256" key="1">
    <source>
        <dbReference type="SAM" id="MobiDB-lite"/>
    </source>
</evidence>
<feature type="compositionally biased region" description="Basic and acidic residues" evidence="1">
    <location>
        <begin position="18"/>
        <end position="29"/>
    </location>
</feature>
<protein>
    <submittedName>
        <fullName evidence="2">DinB family protein</fullName>
    </submittedName>
</protein>
<feature type="region of interest" description="Disordered" evidence="1">
    <location>
        <begin position="1"/>
        <end position="29"/>
    </location>
</feature>
<gene>
    <name evidence="2" type="ORF">NP048_01390</name>
</gene>
<dbReference type="Gene3D" id="1.20.120.450">
    <property type="entry name" value="dinb family like domain"/>
    <property type="match status" value="1"/>
</dbReference>
<dbReference type="Proteomes" id="UP001316384">
    <property type="component" value="Chromosome"/>
</dbReference>
<evidence type="ECO:0000313" key="2">
    <source>
        <dbReference type="EMBL" id="UUI72151.1"/>
    </source>
</evidence>
<keyword evidence="3" id="KW-1185">Reference proteome</keyword>
<accession>A0ABY5KNU2</accession>
<evidence type="ECO:0000313" key="3">
    <source>
        <dbReference type="Proteomes" id="UP001316384"/>
    </source>
</evidence>
<proteinExistence type="predicted"/>
<sequence>MDDVDTTPALRIATPERLTPERTEPPHRADEAGTLLGFLDYHRRTLLLKTDGLDADALRHRLPPTTMTLGGLLKHLAMVEDNWFTEVWLDERVEPWASADWKADRDWEWNSAAEDTPEELRALWDAAVARSQQTLAAALAAGGLDQESRRRHYGTGEPVTLRWILVHMIEEYARHNGHADLLREAVDGATGE</sequence>